<dbReference type="Gene3D" id="3.40.50.1240">
    <property type="entry name" value="Phosphoglycerate mutase-like"/>
    <property type="match status" value="1"/>
</dbReference>
<protein>
    <submittedName>
        <fullName evidence="2">Putative Phosphohistidine phosphatase SixA</fullName>
    </submittedName>
</protein>
<sequence>MTRSAEDRTLVLVRHAKAEQGGWDRDHERTLTGRGHRDAVAAGRWLCDHGIGCDEVLCSTAARARQTADGIAEAGCCEAEIQYDAAIYNASAAGLLGVLREADPEAQVLMMVGHAPGIPQLASLLADGEGREEAHDLMSQGWPTSGVAVLRYDGHWSDLDWGTAYLQAFAAPRG</sequence>
<dbReference type="InterPro" id="IPR051021">
    <property type="entry name" value="Mito_Ser/Thr_phosphatase"/>
</dbReference>
<dbReference type="GO" id="GO:0016787">
    <property type="term" value="F:hydrolase activity"/>
    <property type="evidence" value="ECO:0007669"/>
    <property type="project" value="UniProtKB-KW"/>
</dbReference>
<dbReference type="SUPFAM" id="SSF53254">
    <property type="entry name" value="Phosphoglycerate mutase-like"/>
    <property type="match status" value="1"/>
</dbReference>
<dbReference type="STRING" id="1194083.BN12_490003"/>
<evidence type="ECO:0000256" key="1">
    <source>
        <dbReference type="ARBA" id="ARBA00022801"/>
    </source>
</evidence>
<evidence type="ECO:0000313" key="3">
    <source>
        <dbReference type="Proteomes" id="UP000035721"/>
    </source>
</evidence>
<dbReference type="AlphaFoldDB" id="A0A077M691"/>
<dbReference type="Pfam" id="PF00300">
    <property type="entry name" value="His_Phos_1"/>
    <property type="match status" value="1"/>
</dbReference>
<dbReference type="CDD" id="cd07067">
    <property type="entry name" value="HP_PGM_like"/>
    <property type="match status" value="1"/>
</dbReference>
<keyword evidence="1" id="KW-0378">Hydrolase</keyword>
<name>A0A077M691_9MICO</name>
<organism evidence="2 3">
    <name type="scientific">Nostocoides japonicum T1-X7</name>
    <dbReference type="NCBI Taxonomy" id="1194083"/>
    <lineage>
        <taxon>Bacteria</taxon>
        <taxon>Bacillati</taxon>
        <taxon>Actinomycetota</taxon>
        <taxon>Actinomycetes</taxon>
        <taxon>Micrococcales</taxon>
        <taxon>Intrasporangiaceae</taxon>
        <taxon>Nostocoides</taxon>
    </lineage>
</organism>
<accession>A0A077M691</accession>
<dbReference type="PANTHER" id="PTHR20935:SF1">
    <property type="entry name" value="SLL1549 PROTEIN"/>
    <property type="match status" value="1"/>
</dbReference>
<dbReference type="OrthoDB" id="9810154at2"/>
<dbReference type="RefSeq" id="WP_048551497.1">
    <property type="nucleotide sequence ID" value="NZ_HF570958.1"/>
</dbReference>
<reference evidence="2 3" key="1">
    <citation type="journal article" date="2013" name="ISME J.">
        <title>A metabolic model for members of the genus Tetrasphaera involved in enhanced biological phosphorus removal.</title>
        <authorList>
            <person name="Kristiansen R."/>
            <person name="Nguyen H.T.T."/>
            <person name="Saunders A.M."/>
            <person name="Nielsen J.L."/>
            <person name="Wimmer R."/>
            <person name="Le V.Q."/>
            <person name="McIlroy S.J."/>
            <person name="Petrovski S."/>
            <person name="Seviour R.J."/>
            <person name="Calteau A."/>
            <person name="Nielsen K.L."/>
            <person name="Nielsen P.H."/>
        </authorList>
    </citation>
    <scope>NUCLEOTIDE SEQUENCE [LARGE SCALE GENOMIC DNA]</scope>
    <source>
        <strain evidence="2 3">T1-X7</strain>
    </source>
</reference>
<keyword evidence="3" id="KW-1185">Reference proteome</keyword>
<proteinExistence type="predicted"/>
<gene>
    <name evidence="2" type="ORF">BN12_490003</name>
</gene>
<dbReference type="InterPro" id="IPR029033">
    <property type="entry name" value="His_PPase_superfam"/>
</dbReference>
<dbReference type="Proteomes" id="UP000035721">
    <property type="component" value="Unassembled WGS sequence"/>
</dbReference>
<dbReference type="EMBL" id="CAJB01000380">
    <property type="protein sequence ID" value="CCH79565.1"/>
    <property type="molecule type" value="Genomic_DNA"/>
</dbReference>
<dbReference type="PANTHER" id="PTHR20935">
    <property type="entry name" value="PHOSPHOGLYCERATE MUTASE-RELATED"/>
    <property type="match status" value="1"/>
</dbReference>
<comment type="caution">
    <text evidence="2">The sequence shown here is derived from an EMBL/GenBank/DDBJ whole genome shotgun (WGS) entry which is preliminary data.</text>
</comment>
<dbReference type="SMART" id="SM00855">
    <property type="entry name" value="PGAM"/>
    <property type="match status" value="1"/>
</dbReference>
<evidence type="ECO:0000313" key="2">
    <source>
        <dbReference type="EMBL" id="CCH79565.1"/>
    </source>
</evidence>
<dbReference type="InterPro" id="IPR013078">
    <property type="entry name" value="His_Pase_superF_clade-1"/>
</dbReference>